<sequence length="72" mass="8299">MRLLNLNQINLENNIPTLLDGINLNSISESLTGWEAIYLALGIVLFVILIIFLIGCWLEKRDIMKNYDYIDT</sequence>
<dbReference type="AlphaFoldDB" id="A0A0K0EYD6"/>
<keyword evidence="2" id="KW-1185">Reference proteome</keyword>
<dbReference type="Proteomes" id="UP000035680">
    <property type="component" value="Unassembled WGS sequence"/>
</dbReference>
<keyword evidence="1" id="KW-0812">Transmembrane</keyword>
<reference evidence="3" key="2">
    <citation type="submission" date="2015-08" db="UniProtKB">
        <authorList>
            <consortium name="WormBaseParasite"/>
        </authorList>
    </citation>
    <scope>IDENTIFICATION</scope>
</reference>
<accession>A0A0K0EYD6</accession>
<proteinExistence type="predicted"/>
<organism evidence="2 3">
    <name type="scientific">Strongyloides venezuelensis</name>
    <name type="common">Threadworm</name>
    <dbReference type="NCBI Taxonomy" id="75913"/>
    <lineage>
        <taxon>Eukaryota</taxon>
        <taxon>Metazoa</taxon>
        <taxon>Ecdysozoa</taxon>
        <taxon>Nematoda</taxon>
        <taxon>Chromadorea</taxon>
        <taxon>Rhabditida</taxon>
        <taxon>Tylenchina</taxon>
        <taxon>Panagrolaimomorpha</taxon>
        <taxon>Strongyloidoidea</taxon>
        <taxon>Strongyloididae</taxon>
        <taxon>Strongyloides</taxon>
    </lineage>
</organism>
<dbReference type="WBParaSite" id="SVE_0154400.1">
    <property type="protein sequence ID" value="SVE_0154400.1"/>
    <property type="gene ID" value="SVE_0154400"/>
</dbReference>
<evidence type="ECO:0000256" key="1">
    <source>
        <dbReference type="SAM" id="Phobius"/>
    </source>
</evidence>
<evidence type="ECO:0000313" key="3">
    <source>
        <dbReference type="WBParaSite" id="SVE_0154400.1"/>
    </source>
</evidence>
<protein>
    <submittedName>
        <fullName evidence="3">Uncharacterized protein</fullName>
    </submittedName>
</protein>
<keyword evidence="1" id="KW-0472">Membrane</keyword>
<keyword evidence="1" id="KW-1133">Transmembrane helix</keyword>
<evidence type="ECO:0000313" key="2">
    <source>
        <dbReference type="Proteomes" id="UP000035680"/>
    </source>
</evidence>
<feature type="transmembrane region" description="Helical" evidence="1">
    <location>
        <begin position="36"/>
        <end position="58"/>
    </location>
</feature>
<name>A0A0K0EYD6_STRVS</name>
<reference evidence="2" key="1">
    <citation type="submission" date="2014-07" db="EMBL/GenBank/DDBJ databases">
        <authorList>
            <person name="Martin A.A"/>
            <person name="De Silva N."/>
        </authorList>
    </citation>
    <scope>NUCLEOTIDE SEQUENCE</scope>
</reference>